<dbReference type="SUPFAM" id="SSF52058">
    <property type="entry name" value="L domain-like"/>
    <property type="match status" value="1"/>
</dbReference>
<dbReference type="InterPro" id="IPR026906">
    <property type="entry name" value="LRR_5"/>
</dbReference>
<reference evidence="2 3" key="1">
    <citation type="submission" date="2016-10" db="EMBL/GenBank/DDBJ databases">
        <authorList>
            <person name="de Groot N.N."/>
        </authorList>
    </citation>
    <scope>NUCLEOTIDE SEQUENCE [LARGE SCALE GENOMIC DNA]</scope>
    <source>
        <strain evidence="2 3">YAD2003</strain>
    </source>
</reference>
<dbReference type="GO" id="GO:0004553">
    <property type="term" value="F:hydrolase activity, hydrolyzing O-glycosyl compounds"/>
    <property type="evidence" value="ECO:0007669"/>
    <property type="project" value="InterPro"/>
</dbReference>
<dbReference type="InterPro" id="IPR018247">
    <property type="entry name" value="EF_Hand_1_Ca_BS"/>
</dbReference>
<dbReference type="PROSITE" id="PS00018">
    <property type="entry name" value="EF_HAND_1"/>
    <property type="match status" value="1"/>
</dbReference>
<evidence type="ECO:0000256" key="1">
    <source>
        <dbReference type="SAM" id="SignalP"/>
    </source>
</evidence>
<dbReference type="Gene3D" id="1.10.1330.10">
    <property type="entry name" value="Dockerin domain"/>
    <property type="match status" value="1"/>
</dbReference>
<dbReference type="Proteomes" id="UP000183190">
    <property type="component" value="Unassembled WGS sequence"/>
</dbReference>
<dbReference type="Gene3D" id="3.80.10.10">
    <property type="entry name" value="Ribonuclease Inhibitor"/>
    <property type="match status" value="1"/>
</dbReference>
<dbReference type="RefSeq" id="WP_074715616.1">
    <property type="nucleotide sequence ID" value="NZ_FNWV01000003.1"/>
</dbReference>
<dbReference type="OrthoDB" id="1817767at2"/>
<proteinExistence type="predicted"/>
<keyword evidence="1" id="KW-0732">Signal</keyword>
<feature type="chain" id="PRO_5038675645" evidence="1">
    <location>
        <begin position="30"/>
        <end position="610"/>
    </location>
</feature>
<accession>A0A1H6IUL4</accession>
<dbReference type="GO" id="GO:0000272">
    <property type="term" value="P:polysaccharide catabolic process"/>
    <property type="evidence" value="ECO:0007669"/>
    <property type="project" value="InterPro"/>
</dbReference>
<organism evidence="2 3">
    <name type="scientific">Ruminococcus flavefaciens</name>
    <dbReference type="NCBI Taxonomy" id="1265"/>
    <lineage>
        <taxon>Bacteria</taxon>
        <taxon>Bacillati</taxon>
        <taxon>Bacillota</taxon>
        <taxon>Clostridia</taxon>
        <taxon>Eubacteriales</taxon>
        <taxon>Oscillospiraceae</taxon>
        <taxon>Ruminococcus</taxon>
    </lineage>
</organism>
<dbReference type="InterPro" id="IPR036439">
    <property type="entry name" value="Dockerin_dom_sf"/>
</dbReference>
<evidence type="ECO:0000313" key="3">
    <source>
        <dbReference type="Proteomes" id="UP000183190"/>
    </source>
</evidence>
<protein>
    <submittedName>
        <fullName evidence="2">Leucine rich repeat-containing protein</fullName>
    </submittedName>
</protein>
<name>A0A1H6IUL4_RUMFL</name>
<dbReference type="Pfam" id="PF00404">
    <property type="entry name" value="Dockerin_1"/>
    <property type="match status" value="1"/>
</dbReference>
<dbReference type="InterPro" id="IPR002105">
    <property type="entry name" value="Dockerin_1_rpt"/>
</dbReference>
<dbReference type="InterPro" id="IPR032675">
    <property type="entry name" value="LRR_dom_sf"/>
</dbReference>
<gene>
    <name evidence="2" type="ORF">SAMN02910265_01309</name>
</gene>
<feature type="signal peptide" evidence="1">
    <location>
        <begin position="1"/>
        <end position="29"/>
    </location>
</feature>
<dbReference type="EMBL" id="FNWV01000003">
    <property type="protein sequence ID" value="SEH53049.1"/>
    <property type="molecule type" value="Genomic_DNA"/>
</dbReference>
<dbReference type="SUPFAM" id="SSF63446">
    <property type="entry name" value="Type I dockerin domain"/>
    <property type="match status" value="1"/>
</dbReference>
<dbReference type="Pfam" id="PF13306">
    <property type="entry name" value="LRR_5"/>
    <property type="match status" value="1"/>
</dbReference>
<evidence type="ECO:0000313" key="2">
    <source>
        <dbReference type="EMBL" id="SEH53049.1"/>
    </source>
</evidence>
<dbReference type="AlphaFoldDB" id="A0A1H6IUL4"/>
<sequence>MKLFKHLTSATLALTVAAGAAAASIPAKADAADGQIIYDTVLNEWQQRIDAEMAKFPHLSYWNYKQTGVISEDTYSEYTSDKRYRSYLTEEKVKGLNYDSKFFCHKAYLTNWTKTSEQEVDNGECVGFARKLSNDIWGPVVLIRHKVKKNTYGANSNQDPMAEDYIPQIGDIVRLDYKVSTSKGDKTPGHSIFITDIDSNGKITFAECNGEMNDCQIRWGRDRYYHALNWKAVDLPDQNGNLVNMIMFTGNTNSQVTVTREFFLDHATYFERPGIAGDLNFDGQLTGDDAAIFESTVMYDGYTSNSDQAPLAFYDVNGDGYVNNADINAIRYGNPERRLVKLSEIYSDVKCKWNRISNASGFRFTDGCYYVKNDIGGVSWIGTVDSELTSVSVPSRVYCSSDNCWYTVNEIGYYSQSNNSGHRYPTCTENCGIKTLTIPDTVKRIHEYAFSKGALTTLKFAGNNSQLEEIDQCAFSNCKSLRTLDLRPAKNLKVIGAFAFDGCSNLNYIDLPYTKQNLSLGTFVNSATSQSIFGSNLTKTITLYINDEDRTLTSSSTIQPLIFGRSDYDYMKNNKVRIYGKMVRAKCRGNNNNFIDIGQRGITNGFLYVN</sequence>